<feature type="region of interest" description="Disordered" evidence="1">
    <location>
        <begin position="179"/>
        <end position="208"/>
    </location>
</feature>
<evidence type="ECO:0000256" key="1">
    <source>
        <dbReference type="SAM" id="MobiDB-lite"/>
    </source>
</evidence>
<accession>A0ABP7CYH9</accession>
<dbReference type="Proteomes" id="UP001501536">
    <property type="component" value="Unassembled WGS sequence"/>
</dbReference>
<keyword evidence="3" id="KW-1185">Reference proteome</keyword>
<organism evidence="2 3">
    <name type="scientific">Zhihengliuella alba</name>
    <dbReference type="NCBI Taxonomy" id="547018"/>
    <lineage>
        <taxon>Bacteria</taxon>
        <taxon>Bacillati</taxon>
        <taxon>Actinomycetota</taxon>
        <taxon>Actinomycetes</taxon>
        <taxon>Micrococcales</taxon>
        <taxon>Micrococcaceae</taxon>
        <taxon>Zhihengliuella</taxon>
    </lineage>
</organism>
<feature type="compositionally biased region" description="Basic and acidic residues" evidence="1">
    <location>
        <begin position="101"/>
        <end position="121"/>
    </location>
</feature>
<feature type="region of interest" description="Disordered" evidence="1">
    <location>
        <begin position="1"/>
        <end position="121"/>
    </location>
</feature>
<dbReference type="Pfam" id="PF20060">
    <property type="entry name" value="DUF6459"/>
    <property type="match status" value="1"/>
</dbReference>
<proteinExistence type="predicted"/>
<sequence length="255" mass="27802">MTAIAHRSSEPSPSPDTAAEGSGRENGHPRLRLIRLDETPAPGAATAPVRRFADVAPWVAPSAEPQETPGAAAQDDGERGTAAQATTSTLVAEHIRRTRERQRTDEAESERRARRSEALREEQRHVAQVVRLVGQSTFEVLAGVRPLVQLSRWLDAPTFERLQQRLEIVFGQPVNPRMPAASLHPAPATARSGPNAPRGATRPTQTPVQRLRVCRVAAQTYEASVIVNVGGRLRAAAVRLEKRRGQWKVCALELG</sequence>
<dbReference type="InterPro" id="IPR045596">
    <property type="entry name" value="DUF6459"/>
</dbReference>
<reference evidence="3" key="1">
    <citation type="journal article" date="2019" name="Int. J. Syst. Evol. Microbiol.">
        <title>The Global Catalogue of Microorganisms (GCM) 10K type strain sequencing project: providing services to taxonomists for standard genome sequencing and annotation.</title>
        <authorList>
            <consortium name="The Broad Institute Genomics Platform"/>
            <consortium name="The Broad Institute Genome Sequencing Center for Infectious Disease"/>
            <person name="Wu L."/>
            <person name="Ma J."/>
        </authorList>
    </citation>
    <scope>NUCLEOTIDE SEQUENCE [LARGE SCALE GENOMIC DNA]</scope>
    <source>
        <strain evidence="3">JCM 16961</strain>
    </source>
</reference>
<evidence type="ECO:0008006" key="4">
    <source>
        <dbReference type="Google" id="ProtNLM"/>
    </source>
</evidence>
<name>A0ABP7CYH9_9MICC</name>
<comment type="caution">
    <text evidence="2">The sequence shown here is derived from an EMBL/GenBank/DDBJ whole genome shotgun (WGS) entry which is preliminary data.</text>
</comment>
<feature type="compositionally biased region" description="Basic and acidic residues" evidence="1">
    <location>
        <begin position="22"/>
        <end position="38"/>
    </location>
</feature>
<protein>
    <recommendedName>
        <fullName evidence="4">Energy transducer TonB</fullName>
    </recommendedName>
</protein>
<evidence type="ECO:0000313" key="2">
    <source>
        <dbReference type="EMBL" id="GAA3696610.1"/>
    </source>
</evidence>
<gene>
    <name evidence="2" type="ORF">GCM10022377_06850</name>
</gene>
<evidence type="ECO:0000313" key="3">
    <source>
        <dbReference type="Proteomes" id="UP001501536"/>
    </source>
</evidence>
<dbReference type="EMBL" id="BAABCJ010000001">
    <property type="protein sequence ID" value="GAA3696610.1"/>
    <property type="molecule type" value="Genomic_DNA"/>
</dbReference>